<name>W7CZP1_9LIST</name>
<comment type="caution">
    <text evidence="5">The sequence shown here is derived from an EMBL/GenBank/DDBJ whole genome shotgun (WGS) entry which is preliminary data.</text>
</comment>
<dbReference type="OrthoDB" id="9791143at2"/>
<dbReference type="Pfam" id="PF01638">
    <property type="entry name" value="HxlR"/>
    <property type="match status" value="1"/>
</dbReference>
<dbReference type="SUPFAM" id="SSF46785">
    <property type="entry name" value="Winged helix' DNA-binding domain"/>
    <property type="match status" value="1"/>
</dbReference>
<dbReference type="EMBL" id="AODH01000001">
    <property type="protein sequence ID" value="EUJ42235.1"/>
    <property type="molecule type" value="Genomic_DNA"/>
</dbReference>
<feature type="domain" description="HTH hxlR-type" evidence="4">
    <location>
        <begin position="9"/>
        <end position="109"/>
    </location>
</feature>
<evidence type="ECO:0000256" key="1">
    <source>
        <dbReference type="ARBA" id="ARBA00023015"/>
    </source>
</evidence>
<dbReference type="PROSITE" id="PS51118">
    <property type="entry name" value="HTH_HXLR"/>
    <property type="match status" value="1"/>
</dbReference>
<dbReference type="Proteomes" id="UP000019243">
    <property type="component" value="Unassembled WGS sequence"/>
</dbReference>
<dbReference type="STRING" id="1265861.BCAMP_00560"/>
<keyword evidence="3" id="KW-0804">Transcription</keyword>
<reference evidence="5 6" key="1">
    <citation type="submission" date="2012-12" db="EMBL/GenBank/DDBJ databases">
        <title>Novel taxa of Listeriaceae from agricultural environments in the United States.</title>
        <authorList>
            <person name="den Bakker H.C."/>
            <person name="Allred A."/>
            <person name="Warchocki S."/>
            <person name="Wright E.M."/>
            <person name="Burrell A."/>
            <person name="Nightingale K.K."/>
            <person name="Kephart D."/>
            <person name="Wiedmann M."/>
        </authorList>
    </citation>
    <scope>NUCLEOTIDE SEQUENCE [LARGE SCALE GENOMIC DNA]</scope>
    <source>
        <strain evidence="5 6">FSL F6-1037</strain>
    </source>
</reference>
<evidence type="ECO:0000259" key="4">
    <source>
        <dbReference type="PROSITE" id="PS51118"/>
    </source>
</evidence>
<evidence type="ECO:0000256" key="2">
    <source>
        <dbReference type="ARBA" id="ARBA00023125"/>
    </source>
</evidence>
<protein>
    <recommendedName>
        <fullName evidence="4">HTH hxlR-type domain-containing protein</fullName>
    </recommendedName>
</protein>
<dbReference type="RefSeq" id="WP_035312801.1">
    <property type="nucleotide sequence ID" value="NZ_AODH01000001.1"/>
</dbReference>
<accession>W7CZP1</accession>
<dbReference type="PANTHER" id="PTHR33204">
    <property type="entry name" value="TRANSCRIPTIONAL REGULATOR, MARR FAMILY"/>
    <property type="match status" value="1"/>
</dbReference>
<gene>
    <name evidence="5" type="ORF">BCAMP_00560</name>
</gene>
<dbReference type="GO" id="GO:0003677">
    <property type="term" value="F:DNA binding"/>
    <property type="evidence" value="ECO:0007669"/>
    <property type="project" value="UniProtKB-KW"/>
</dbReference>
<evidence type="ECO:0000313" key="5">
    <source>
        <dbReference type="EMBL" id="EUJ42235.1"/>
    </source>
</evidence>
<keyword evidence="6" id="KW-1185">Reference proteome</keyword>
<proteinExistence type="predicted"/>
<sequence>MHPTSIATADGITKVLAVIGGKWRINIIWCIGRKGSIRYNELKRQVTGISNTVLTRSLEDLASHQLIERIDYHESPPRVEYRLSVDGLSLFPLIEQLDCWGTATCAKNDANEQY</sequence>
<dbReference type="InterPro" id="IPR036390">
    <property type="entry name" value="WH_DNA-bd_sf"/>
</dbReference>
<keyword evidence="2" id="KW-0238">DNA-binding</keyword>
<dbReference type="AlphaFoldDB" id="W7CZP1"/>
<dbReference type="InterPro" id="IPR036388">
    <property type="entry name" value="WH-like_DNA-bd_sf"/>
</dbReference>
<keyword evidence="1" id="KW-0805">Transcription regulation</keyword>
<dbReference type="InterPro" id="IPR002577">
    <property type="entry name" value="HTH_HxlR"/>
</dbReference>
<evidence type="ECO:0000313" key="6">
    <source>
        <dbReference type="Proteomes" id="UP000019243"/>
    </source>
</evidence>
<dbReference type="Gene3D" id="1.10.10.10">
    <property type="entry name" value="Winged helix-like DNA-binding domain superfamily/Winged helix DNA-binding domain"/>
    <property type="match status" value="1"/>
</dbReference>
<evidence type="ECO:0000256" key="3">
    <source>
        <dbReference type="ARBA" id="ARBA00023163"/>
    </source>
</evidence>
<organism evidence="5 6">
    <name type="scientific">Brochothrix campestris FSL F6-1037</name>
    <dbReference type="NCBI Taxonomy" id="1265861"/>
    <lineage>
        <taxon>Bacteria</taxon>
        <taxon>Bacillati</taxon>
        <taxon>Bacillota</taxon>
        <taxon>Bacilli</taxon>
        <taxon>Bacillales</taxon>
        <taxon>Listeriaceae</taxon>
        <taxon>Brochothrix</taxon>
    </lineage>
</organism>